<reference evidence="2 3" key="1">
    <citation type="journal article" name="Sci. Rep.">
        <title>Telomere-to-telomere assembled and centromere annotated genomes of the two main subspecies of the button mushroom Agaricus bisporus reveal especially polymorphic chromosome ends.</title>
        <authorList>
            <person name="Sonnenberg A.S.M."/>
            <person name="Sedaghat-Telgerd N."/>
            <person name="Lavrijssen B."/>
            <person name="Ohm R.A."/>
            <person name="Hendrickx P.M."/>
            <person name="Scholtmeijer K."/>
            <person name="Baars J.J.P."/>
            <person name="van Peer A."/>
        </authorList>
    </citation>
    <scope>NUCLEOTIDE SEQUENCE [LARGE SCALE GENOMIC DNA]</scope>
    <source>
        <strain evidence="2 3">H119_p4</strain>
    </source>
</reference>
<evidence type="ECO:0000313" key="3">
    <source>
        <dbReference type="Proteomes" id="UP000629468"/>
    </source>
</evidence>
<proteinExistence type="predicted"/>
<evidence type="ECO:0000313" key="2">
    <source>
        <dbReference type="EMBL" id="KAF7782959.1"/>
    </source>
</evidence>
<name>A0A8H7F8Z3_AGABI</name>
<evidence type="ECO:0000256" key="1">
    <source>
        <dbReference type="SAM" id="MobiDB-lite"/>
    </source>
</evidence>
<protein>
    <submittedName>
        <fullName evidence="2">Uncharacterized protein</fullName>
    </submittedName>
</protein>
<feature type="region of interest" description="Disordered" evidence="1">
    <location>
        <begin position="1"/>
        <end position="50"/>
    </location>
</feature>
<feature type="region of interest" description="Disordered" evidence="1">
    <location>
        <begin position="72"/>
        <end position="100"/>
    </location>
</feature>
<gene>
    <name evidence="2" type="ORF">Agabi119p4_2335</name>
</gene>
<sequence>MPPQKLRRLRRLSYLDDISPPTEPSRTRSGPHVPIFNEFGQEMDPDDPEFPLVQVDNRPYAVRHLENESRLATRVAPTLTPVAQASHSLPPTEPRHTRSGPRVPIFNEFGQEMDPDDPEFPLVQVDNRPYAVRHLENESRLATRVAPALNPVAQAPKDQGPSRSIAGSAGTRTRCSCKPSRPHQGWKHGLPEAIGKRDAEEAISIAEIDQEKAGWEG</sequence>
<dbReference type="EMBL" id="JABXXO010000003">
    <property type="protein sequence ID" value="KAF7782959.1"/>
    <property type="molecule type" value="Genomic_DNA"/>
</dbReference>
<feature type="region of interest" description="Disordered" evidence="1">
    <location>
        <begin position="152"/>
        <end position="193"/>
    </location>
</feature>
<comment type="caution">
    <text evidence="2">The sequence shown here is derived from an EMBL/GenBank/DDBJ whole genome shotgun (WGS) entry which is preliminary data.</text>
</comment>
<dbReference type="Proteomes" id="UP000629468">
    <property type="component" value="Unassembled WGS sequence"/>
</dbReference>
<feature type="compositionally biased region" description="Basic residues" evidence="1">
    <location>
        <begin position="1"/>
        <end position="11"/>
    </location>
</feature>
<dbReference type="AlphaFoldDB" id="A0A8H7F8Z3"/>
<organism evidence="2 3">
    <name type="scientific">Agaricus bisporus var. burnettii</name>
    <dbReference type="NCBI Taxonomy" id="192524"/>
    <lineage>
        <taxon>Eukaryota</taxon>
        <taxon>Fungi</taxon>
        <taxon>Dikarya</taxon>
        <taxon>Basidiomycota</taxon>
        <taxon>Agaricomycotina</taxon>
        <taxon>Agaricomycetes</taxon>
        <taxon>Agaricomycetidae</taxon>
        <taxon>Agaricales</taxon>
        <taxon>Agaricineae</taxon>
        <taxon>Agaricaceae</taxon>
        <taxon>Agaricus</taxon>
    </lineage>
</organism>
<accession>A0A8H7F8Z3</accession>